<evidence type="ECO:0000313" key="1">
    <source>
        <dbReference type="EMBL" id="KYG64737.1"/>
    </source>
</evidence>
<dbReference type="SUPFAM" id="SSF51182">
    <property type="entry name" value="RmlC-like cupins"/>
    <property type="match status" value="1"/>
</dbReference>
<dbReference type="Gene3D" id="2.60.120.10">
    <property type="entry name" value="Jelly Rolls"/>
    <property type="match status" value="1"/>
</dbReference>
<accession>A0A150WLS1</accession>
<dbReference type="InterPro" id="IPR014710">
    <property type="entry name" value="RmlC-like_jellyroll"/>
</dbReference>
<dbReference type="InterPro" id="IPR011051">
    <property type="entry name" value="RmlC_Cupin_sf"/>
</dbReference>
<reference evidence="1 2" key="1">
    <citation type="submission" date="2016-03" db="EMBL/GenBank/DDBJ databases">
        <authorList>
            <person name="Ploux O."/>
        </authorList>
    </citation>
    <scope>NUCLEOTIDE SEQUENCE [LARGE SCALE GENOMIC DNA]</scope>
    <source>
        <strain evidence="1 2">R0</strain>
    </source>
</reference>
<keyword evidence="2" id="KW-1185">Reference proteome</keyword>
<dbReference type="Proteomes" id="UP000075320">
    <property type="component" value="Unassembled WGS sequence"/>
</dbReference>
<name>A0A150WLS1_BDEBC</name>
<sequence length="142" mass="15810">MLEGVQLIPLKRIANPLGDVFHGLKASENSFAGFGEAYFSSVYEGARKGWKKHTRMTLSLIVISGEVRFVIYDDRQDSASSGEFFEVTLSQKNYARLVVSPGLWLAFQGIGIESNILLNIANIEHDPSEAVNAPIEEISYEW</sequence>
<gene>
    <name evidence="1" type="ORF">AZI86_11045</name>
</gene>
<proteinExistence type="predicted"/>
<protein>
    <submittedName>
        <fullName evidence="1">dTDP-4-dehydrorhamnose 3,5-epimerase</fullName>
    </submittedName>
</protein>
<comment type="caution">
    <text evidence="1">The sequence shown here is derived from an EMBL/GenBank/DDBJ whole genome shotgun (WGS) entry which is preliminary data.</text>
</comment>
<dbReference type="EMBL" id="LUKE01000002">
    <property type="protein sequence ID" value="KYG64737.1"/>
    <property type="molecule type" value="Genomic_DNA"/>
</dbReference>
<dbReference type="OrthoDB" id="9800680at2"/>
<dbReference type="AlphaFoldDB" id="A0A150WLS1"/>
<organism evidence="1 2">
    <name type="scientific">Bdellovibrio bacteriovorus</name>
    <dbReference type="NCBI Taxonomy" id="959"/>
    <lineage>
        <taxon>Bacteria</taxon>
        <taxon>Pseudomonadati</taxon>
        <taxon>Bdellovibrionota</taxon>
        <taxon>Bdellovibrionia</taxon>
        <taxon>Bdellovibrionales</taxon>
        <taxon>Pseudobdellovibrionaceae</taxon>
        <taxon>Bdellovibrio</taxon>
    </lineage>
</organism>
<evidence type="ECO:0000313" key="2">
    <source>
        <dbReference type="Proteomes" id="UP000075320"/>
    </source>
</evidence>